<dbReference type="OrthoDB" id="19261at2759"/>
<dbReference type="FunFam" id="2.60.120.230:FF:000001">
    <property type="entry name" value="Monooxygenase, DBH-like 1"/>
    <property type="match status" value="1"/>
</dbReference>
<dbReference type="InterPro" id="IPR045266">
    <property type="entry name" value="DOH_DOMON"/>
</dbReference>
<dbReference type="GO" id="GO:0042420">
    <property type="term" value="P:dopamine catabolic process"/>
    <property type="evidence" value="ECO:0007669"/>
    <property type="project" value="TreeGrafter"/>
</dbReference>
<dbReference type="GO" id="GO:0005615">
    <property type="term" value="C:extracellular space"/>
    <property type="evidence" value="ECO:0007669"/>
    <property type="project" value="TreeGrafter"/>
</dbReference>
<proteinExistence type="inferred from homology"/>
<dbReference type="Pfam" id="PF03712">
    <property type="entry name" value="Cu2_monoox_C"/>
    <property type="match status" value="1"/>
</dbReference>
<evidence type="ECO:0000313" key="7">
    <source>
        <dbReference type="EMBL" id="CAD7243491.1"/>
    </source>
</evidence>
<dbReference type="Pfam" id="PF01082">
    <property type="entry name" value="Cu2_monooxygen"/>
    <property type="match status" value="1"/>
</dbReference>
<evidence type="ECO:0000256" key="3">
    <source>
        <dbReference type="ARBA" id="ARBA00023180"/>
    </source>
</evidence>
<dbReference type="CDD" id="cd09631">
    <property type="entry name" value="DOMON_DOH"/>
    <property type="match status" value="1"/>
</dbReference>
<dbReference type="GO" id="GO:0006589">
    <property type="term" value="P:octopamine biosynthetic process"/>
    <property type="evidence" value="ECO:0007669"/>
    <property type="project" value="TreeGrafter"/>
</dbReference>
<dbReference type="EMBL" id="LR899957">
    <property type="protein sequence ID" value="CAD7243491.1"/>
    <property type="molecule type" value="Genomic_DNA"/>
</dbReference>
<dbReference type="Gene3D" id="2.60.120.310">
    <property type="entry name" value="Copper type II, ascorbate-dependent monooxygenase, N-terminal domain"/>
    <property type="match status" value="1"/>
</dbReference>
<organism evidence="7">
    <name type="scientific">Darwinula stevensoni</name>
    <dbReference type="NCBI Taxonomy" id="69355"/>
    <lineage>
        <taxon>Eukaryota</taxon>
        <taxon>Metazoa</taxon>
        <taxon>Ecdysozoa</taxon>
        <taxon>Arthropoda</taxon>
        <taxon>Crustacea</taxon>
        <taxon>Oligostraca</taxon>
        <taxon>Ostracoda</taxon>
        <taxon>Podocopa</taxon>
        <taxon>Podocopida</taxon>
        <taxon>Darwinulocopina</taxon>
        <taxon>Darwinuloidea</taxon>
        <taxon>Darwinulidae</taxon>
        <taxon>Darwinula</taxon>
    </lineage>
</organism>
<dbReference type="AlphaFoldDB" id="A0A7R8X3S6"/>
<evidence type="ECO:0000259" key="4">
    <source>
        <dbReference type="Pfam" id="PF01082"/>
    </source>
</evidence>
<keyword evidence="3" id="KW-0325">Glycoprotein</keyword>
<comment type="similarity">
    <text evidence="1">Belongs to the copper type II ascorbate-dependent monooxygenase family.</text>
</comment>
<dbReference type="PANTHER" id="PTHR10157:SF40">
    <property type="entry name" value="MOXD1 HOMOLOG 2"/>
    <property type="match status" value="1"/>
</dbReference>
<evidence type="ECO:0000256" key="2">
    <source>
        <dbReference type="ARBA" id="ARBA00023157"/>
    </source>
</evidence>
<gene>
    <name evidence="7" type="ORF">DSTB1V02_LOCUS3409</name>
</gene>
<dbReference type="Pfam" id="PF03351">
    <property type="entry name" value="DOMON"/>
    <property type="match status" value="1"/>
</dbReference>
<dbReference type="SUPFAM" id="SSF49742">
    <property type="entry name" value="PHM/PNGase F"/>
    <property type="match status" value="3"/>
</dbReference>
<feature type="domain" description="Copper type II ascorbate-dependent monooxygenase C-terminal" evidence="6">
    <location>
        <begin position="307"/>
        <end position="451"/>
    </location>
</feature>
<evidence type="ECO:0000259" key="5">
    <source>
        <dbReference type="Pfam" id="PF03351"/>
    </source>
</evidence>
<dbReference type="EMBL" id="CAJPEV010000440">
    <property type="protein sequence ID" value="CAG0885313.1"/>
    <property type="molecule type" value="Genomic_DNA"/>
</dbReference>
<dbReference type="GO" id="GO:0030667">
    <property type="term" value="C:secretory granule membrane"/>
    <property type="evidence" value="ECO:0007669"/>
    <property type="project" value="TreeGrafter"/>
</dbReference>
<feature type="domain" description="DOMON" evidence="5">
    <location>
        <begin position="16"/>
        <end position="75"/>
    </location>
</feature>
<dbReference type="InterPro" id="IPR000945">
    <property type="entry name" value="DBH-like"/>
</dbReference>
<evidence type="ECO:0000256" key="1">
    <source>
        <dbReference type="ARBA" id="ARBA00010676"/>
    </source>
</evidence>
<name>A0A7R8X3S6_9CRUS</name>
<evidence type="ECO:0000313" key="8">
    <source>
        <dbReference type="Proteomes" id="UP000677054"/>
    </source>
</evidence>
<dbReference type="InterPro" id="IPR005018">
    <property type="entry name" value="DOMON_domain"/>
</dbReference>
<dbReference type="GO" id="GO:0004500">
    <property type="term" value="F:dopamine beta-monooxygenase activity"/>
    <property type="evidence" value="ECO:0007669"/>
    <property type="project" value="InterPro"/>
</dbReference>
<sequence>MGDASSGSVHMCYNNRDRYGRGNMAPVMDPQQDWEVLWGFENGTHTVLRFRRRLHTCDSHDWTFTGDTVRVLYAYDEEDPTPSGGNLKYHGLFRRGSRSLYLLQRPSKSPQVLPKQSADARTWDLLNNNISLPENKDTLYWCKVFRLPPLGDQKHHLIGYEPLMDEKYPGYMHHVLVYECHGHDKEFQQMEDHTGFQCYQANMPPFLYDCNNVIAAWALGSNGSLGDKREDSVGNVSVTILPDLNEYVNEGFVFPERVGYPLDSGVTRYYLMETHYDNREQDGGIRQTSGLRLFYRAAGEFQSDIQDAGVLSLGIHPNWKHLIPPGQKTVVSQGHCVPACTEEIPSGGISAFAAILHTHLIGEKVSVRQIRGEKELPPIASDDSYDFNYQEYREFSEPRKILPGDHLVTECVYNSHQRGAMTLGGYSTREEMCLAFIYYYPRMDLSICYSLPSLSTVLQSLGIQELVPGSNPIKIKSPGSLSGVTLEERLVSYDWKHDFPKFQNITLKGSFQPMCWAFDRPILTPEKDRKEYNPPVIRVPYKPFDRCESQSLSSHVPLTRHNHHLMPPRKHPPDFELPFIQVSTKNRTFPGPNADVQEGMMDVGTSAASSSRLSAAGTNVRMSLGHWTMCAFFPLLSALLQHFSSDS</sequence>
<protein>
    <submittedName>
        <fullName evidence="7">Uncharacterized protein</fullName>
    </submittedName>
</protein>
<dbReference type="InterPro" id="IPR024548">
    <property type="entry name" value="Cu2_monoox_C"/>
</dbReference>
<dbReference type="InterPro" id="IPR008977">
    <property type="entry name" value="PHM/PNGase_F_dom_sf"/>
</dbReference>
<dbReference type="PANTHER" id="PTHR10157">
    <property type="entry name" value="DOPAMINE BETA HYDROXYLASE RELATED"/>
    <property type="match status" value="1"/>
</dbReference>
<dbReference type="GO" id="GO:0042421">
    <property type="term" value="P:norepinephrine biosynthetic process"/>
    <property type="evidence" value="ECO:0007669"/>
    <property type="project" value="TreeGrafter"/>
</dbReference>
<reference evidence="7" key="1">
    <citation type="submission" date="2020-11" db="EMBL/GenBank/DDBJ databases">
        <authorList>
            <person name="Tran Van P."/>
        </authorList>
    </citation>
    <scope>NUCLEOTIDE SEQUENCE</scope>
</reference>
<dbReference type="InterPro" id="IPR014784">
    <property type="entry name" value="Cu2_ascorb_mOase-like_C"/>
</dbReference>
<dbReference type="Gene3D" id="2.60.120.230">
    <property type="match status" value="1"/>
</dbReference>
<dbReference type="GO" id="GO:0005507">
    <property type="term" value="F:copper ion binding"/>
    <property type="evidence" value="ECO:0007669"/>
    <property type="project" value="InterPro"/>
</dbReference>
<feature type="domain" description="Copper type II ascorbate-dependent monooxygenase N-terminal" evidence="4">
    <location>
        <begin position="123"/>
        <end position="223"/>
    </location>
</feature>
<dbReference type="Proteomes" id="UP000677054">
    <property type="component" value="Unassembled WGS sequence"/>
</dbReference>
<dbReference type="InterPro" id="IPR036939">
    <property type="entry name" value="Cu2_ascorb_mOase_N_sf"/>
</dbReference>
<accession>A0A7R8X3S6</accession>
<keyword evidence="8" id="KW-1185">Reference proteome</keyword>
<evidence type="ECO:0000259" key="6">
    <source>
        <dbReference type="Pfam" id="PF03712"/>
    </source>
</evidence>
<keyword evidence="2" id="KW-1015">Disulfide bond</keyword>
<dbReference type="InterPro" id="IPR000323">
    <property type="entry name" value="Cu2_ascorb_mOase_N"/>
</dbReference>